<dbReference type="InterPro" id="IPR001943">
    <property type="entry name" value="UVR_dom"/>
</dbReference>
<reference evidence="2 3" key="1">
    <citation type="submission" date="2019-03" db="EMBL/GenBank/DDBJ databases">
        <title>Genomic Encyclopedia of Type Strains, Phase IV (KMG-IV): sequencing the most valuable type-strain genomes for metagenomic binning, comparative biology and taxonomic classification.</title>
        <authorList>
            <person name="Goeker M."/>
        </authorList>
    </citation>
    <scope>NUCLEOTIDE SEQUENCE [LARGE SCALE GENOMIC DNA]</scope>
    <source>
        <strain evidence="2 3">LX-B</strain>
    </source>
</reference>
<dbReference type="Gene3D" id="4.10.860.10">
    <property type="entry name" value="UVR domain"/>
    <property type="match status" value="1"/>
</dbReference>
<dbReference type="GO" id="GO:0050897">
    <property type="term" value="F:cobalt ion binding"/>
    <property type="evidence" value="ECO:0007669"/>
    <property type="project" value="TreeGrafter"/>
</dbReference>
<dbReference type="Pfam" id="PF02151">
    <property type="entry name" value="UVR"/>
    <property type="match status" value="1"/>
</dbReference>
<dbReference type="Proteomes" id="UP000295008">
    <property type="component" value="Unassembled WGS sequence"/>
</dbReference>
<dbReference type="GO" id="GO:0008270">
    <property type="term" value="F:zinc ion binding"/>
    <property type="evidence" value="ECO:0007669"/>
    <property type="project" value="TreeGrafter"/>
</dbReference>
<evidence type="ECO:0000259" key="1">
    <source>
        <dbReference type="PROSITE" id="PS50151"/>
    </source>
</evidence>
<proteinExistence type="predicted"/>
<organism evidence="2 3">
    <name type="scientific">Hydrogenispora ethanolica</name>
    <dbReference type="NCBI Taxonomy" id="1082276"/>
    <lineage>
        <taxon>Bacteria</taxon>
        <taxon>Bacillati</taxon>
        <taxon>Bacillota</taxon>
        <taxon>Hydrogenispora</taxon>
    </lineage>
</organism>
<dbReference type="InterPro" id="IPR036876">
    <property type="entry name" value="UVR_dom_sf"/>
</dbReference>
<accession>A0A4R1R8I7</accession>
<dbReference type="PANTHER" id="PTHR38430:SF1">
    <property type="entry name" value="PROTEIN-ARGININE KINASE ACTIVATOR PROTEIN"/>
    <property type="match status" value="1"/>
</dbReference>
<dbReference type="PROSITE" id="PS50151">
    <property type="entry name" value="UVR"/>
    <property type="match status" value="1"/>
</dbReference>
<dbReference type="AlphaFoldDB" id="A0A4R1R8I7"/>
<evidence type="ECO:0000313" key="3">
    <source>
        <dbReference type="Proteomes" id="UP000295008"/>
    </source>
</evidence>
<keyword evidence="2" id="KW-0808">Transferase</keyword>
<dbReference type="PIRSF" id="PIRSF015034">
    <property type="entry name" value="YacH"/>
    <property type="match status" value="1"/>
</dbReference>
<protein>
    <submittedName>
        <fullName evidence="2">Protein arginine kinase activator</fullName>
    </submittedName>
</protein>
<comment type="caution">
    <text evidence="2">The sequence shown here is derived from an EMBL/GenBank/DDBJ whole genome shotgun (WGS) entry which is preliminary data.</text>
</comment>
<dbReference type="EMBL" id="SLUN01000029">
    <property type="protein sequence ID" value="TCL61974.1"/>
    <property type="molecule type" value="Genomic_DNA"/>
</dbReference>
<dbReference type="GO" id="GO:1990170">
    <property type="term" value="P:stress response to cadmium ion"/>
    <property type="evidence" value="ECO:0007669"/>
    <property type="project" value="TreeGrafter"/>
</dbReference>
<dbReference type="GO" id="GO:0046870">
    <property type="term" value="F:cadmium ion binding"/>
    <property type="evidence" value="ECO:0007669"/>
    <property type="project" value="TreeGrafter"/>
</dbReference>
<feature type="domain" description="UVR" evidence="1">
    <location>
        <begin position="134"/>
        <end position="169"/>
    </location>
</feature>
<dbReference type="PANTHER" id="PTHR38430">
    <property type="entry name" value="PROTEIN-ARGININE KINASE ACTIVATOR PROTEIN"/>
    <property type="match status" value="1"/>
</dbReference>
<dbReference type="GO" id="GO:0016301">
    <property type="term" value="F:kinase activity"/>
    <property type="evidence" value="ECO:0007669"/>
    <property type="project" value="UniProtKB-KW"/>
</dbReference>
<keyword evidence="3" id="KW-1185">Reference proteome</keyword>
<dbReference type="SUPFAM" id="SSF46600">
    <property type="entry name" value="C-terminal UvrC-binding domain of UvrB"/>
    <property type="match status" value="1"/>
</dbReference>
<gene>
    <name evidence="2" type="ORF">EDC14_10293</name>
</gene>
<dbReference type="GO" id="GO:1990169">
    <property type="term" value="P:stress response to copper ion"/>
    <property type="evidence" value="ECO:0007669"/>
    <property type="project" value="TreeGrafter"/>
</dbReference>
<keyword evidence="2" id="KW-0418">Kinase</keyword>
<dbReference type="GO" id="GO:0005507">
    <property type="term" value="F:copper ion binding"/>
    <property type="evidence" value="ECO:0007669"/>
    <property type="project" value="TreeGrafter"/>
</dbReference>
<dbReference type="InterPro" id="IPR025542">
    <property type="entry name" value="YacH"/>
</dbReference>
<dbReference type="OrthoDB" id="9788704at2"/>
<evidence type="ECO:0000313" key="2">
    <source>
        <dbReference type="EMBL" id="TCL61974.1"/>
    </source>
</evidence>
<sequence>MFCQRCHERPATVHLTKVINHQKTELHLCEICAKEAGSELGLIFESSFSFQNLIAGLLEGDTGHSQQPSIAGHEIQCQNCGLTFTDFRRGGLLGCGECYRYFQQGLEPLLKKVHGSIRHTGKVPRRNGGKIRIRKEIDDLRNRLQESIRREDYEKAAYFRDEIKRRENELAGG</sequence>
<name>A0A4R1R8I7_HYDET</name>